<dbReference type="SMART" id="SM00387">
    <property type="entry name" value="HATPase_c"/>
    <property type="match status" value="1"/>
</dbReference>
<reference evidence="5" key="1">
    <citation type="submission" date="2018-06" db="EMBL/GenBank/DDBJ databases">
        <authorList>
            <person name="Zhirakovskaya E."/>
        </authorList>
    </citation>
    <scope>NUCLEOTIDE SEQUENCE</scope>
</reference>
<feature type="transmembrane region" description="Helical" evidence="3">
    <location>
        <begin position="337"/>
        <end position="356"/>
    </location>
</feature>
<dbReference type="InterPro" id="IPR036890">
    <property type="entry name" value="HATPase_C_sf"/>
</dbReference>
<dbReference type="Gene3D" id="1.10.287.130">
    <property type="match status" value="1"/>
</dbReference>
<accession>A0A3B1B3L0</accession>
<dbReference type="SUPFAM" id="SSF55874">
    <property type="entry name" value="ATPase domain of HSP90 chaperone/DNA topoisomerase II/histidine kinase"/>
    <property type="match status" value="1"/>
</dbReference>
<dbReference type="GO" id="GO:0000155">
    <property type="term" value="F:phosphorelay sensor kinase activity"/>
    <property type="evidence" value="ECO:0007669"/>
    <property type="project" value="InterPro"/>
</dbReference>
<keyword evidence="5" id="KW-0418">Kinase</keyword>
<dbReference type="PANTHER" id="PTHR43065">
    <property type="entry name" value="SENSOR HISTIDINE KINASE"/>
    <property type="match status" value="1"/>
</dbReference>
<dbReference type="CDD" id="cd00082">
    <property type="entry name" value="HisKA"/>
    <property type="match status" value="1"/>
</dbReference>
<dbReference type="SUPFAM" id="SSF47384">
    <property type="entry name" value="Homodimeric domain of signal transducing histidine kinase"/>
    <property type="match status" value="1"/>
</dbReference>
<dbReference type="Pfam" id="PF12974">
    <property type="entry name" value="Phosphonate-bd"/>
    <property type="match status" value="1"/>
</dbReference>
<name>A0A3B1B3L0_9ZZZZ</name>
<dbReference type="InterPro" id="IPR004358">
    <property type="entry name" value="Sig_transdc_His_kin-like_C"/>
</dbReference>
<dbReference type="Pfam" id="PF00512">
    <property type="entry name" value="HisKA"/>
    <property type="match status" value="1"/>
</dbReference>
<keyword evidence="3" id="KW-0472">Membrane</keyword>
<proteinExistence type="predicted"/>
<evidence type="ECO:0000256" key="3">
    <source>
        <dbReference type="SAM" id="Phobius"/>
    </source>
</evidence>
<evidence type="ECO:0000256" key="1">
    <source>
        <dbReference type="ARBA" id="ARBA00022553"/>
    </source>
</evidence>
<feature type="domain" description="Histidine kinase" evidence="4">
    <location>
        <begin position="412"/>
        <end position="627"/>
    </location>
</feature>
<dbReference type="Pfam" id="PF02518">
    <property type="entry name" value="HATPase_c"/>
    <property type="match status" value="1"/>
</dbReference>
<keyword evidence="5" id="KW-0808">Transferase</keyword>
<sequence>MKVYVNIHIVCQRWIMLLILSSGLLSTFTAPAAELKTTNSGDVLAQINTVAIGVLAYRGDERARLKWQATVEYLNSSITGVHFRLQTLSLPQMRRAVSGQTVALILTNPGNYVELETEYGVSRIVTLDSGKGNETGRRGTIGSAIIVRKDRQDMQTLADLEAKSLMAVARQAFGGFQIAWWELDNHKIDPFTDLLRVEFAGFPQDDIAYAVIEGRVDAGVLRACVLESMIKEGKINKNELKVLHPQSYDYFPCQTSTRLYPDWPLAKLKTTSNNLAKHVAQALLAMPADSPASKSGGYAGWTIHMDYQPVHDLFRGLQIGPYQWMRETNFQQLWQRYRYWIVIFLLSLLWGVWHMIRVDHLVTVRTRQLSKANHDLKGEMDERQKAEERVRLHQLELAHVSRISAVGELASGMAHELNQPLSAINSYAQGTAWRLEAGEIKLQELIEVHQHISKQAERAGTIIQRFRGFLRKQNIVCTDVDINRAIEEALELFSTEAHKRDVDVVLFLAARLPPVCAEMIQVEQVFLNLMRNATEAMQELDVSARILKIYSRNDGERILVEFHDSGPGISKEVADQLFDPFFTTKDDGMGLGLSISRSIVESHGGQLVLLKYSQQGVILQASWPSYKGEDTDEH</sequence>
<dbReference type="Gene3D" id="3.30.565.10">
    <property type="entry name" value="Histidine kinase-like ATPase, C-terminal domain"/>
    <property type="match status" value="1"/>
</dbReference>
<evidence type="ECO:0000256" key="2">
    <source>
        <dbReference type="SAM" id="Coils"/>
    </source>
</evidence>
<dbReference type="InterPro" id="IPR005467">
    <property type="entry name" value="His_kinase_dom"/>
</dbReference>
<dbReference type="InterPro" id="IPR036097">
    <property type="entry name" value="HisK_dim/P_sf"/>
</dbReference>
<keyword evidence="3" id="KW-1133">Transmembrane helix</keyword>
<dbReference type="PROSITE" id="PS50109">
    <property type="entry name" value="HIS_KIN"/>
    <property type="match status" value="1"/>
</dbReference>
<gene>
    <name evidence="5" type="ORF">MNBD_GAMMA25-2282</name>
</gene>
<dbReference type="InterPro" id="IPR003661">
    <property type="entry name" value="HisK_dim/P_dom"/>
</dbReference>
<keyword evidence="3" id="KW-0812">Transmembrane</keyword>
<dbReference type="Gene3D" id="3.40.190.10">
    <property type="entry name" value="Periplasmic binding protein-like II"/>
    <property type="match status" value="1"/>
</dbReference>
<evidence type="ECO:0000313" key="5">
    <source>
        <dbReference type="EMBL" id="VAX10712.1"/>
    </source>
</evidence>
<dbReference type="SUPFAM" id="SSF53850">
    <property type="entry name" value="Periplasmic binding protein-like II"/>
    <property type="match status" value="1"/>
</dbReference>
<dbReference type="EMBL" id="UOFY01000053">
    <property type="protein sequence ID" value="VAX10712.1"/>
    <property type="molecule type" value="Genomic_DNA"/>
</dbReference>
<evidence type="ECO:0000259" key="4">
    <source>
        <dbReference type="PROSITE" id="PS50109"/>
    </source>
</evidence>
<dbReference type="PANTHER" id="PTHR43065:SF42">
    <property type="entry name" value="TWO-COMPONENT SENSOR PPRA"/>
    <property type="match status" value="1"/>
</dbReference>
<keyword evidence="1" id="KW-0597">Phosphoprotein</keyword>
<keyword evidence="2" id="KW-0175">Coiled coil</keyword>
<dbReference type="SMART" id="SM00388">
    <property type="entry name" value="HisKA"/>
    <property type="match status" value="1"/>
</dbReference>
<dbReference type="AlphaFoldDB" id="A0A3B1B3L0"/>
<dbReference type="InterPro" id="IPR003594">
    <property type="entry name" value="HATPase_dom"/>
</dbReference>
<feature type="coiled-coil region" evidence="2">
    <location>
        <begin position="369"/>
        <end position="396"/>
    </location>
</feature>
<protein>
    <submittedName>
        <fullName evidence="5">Two-component system sensor histidine kinase</fullName>
    </submittedName>
</protein>
<organism evidence="5">
    <name type="scientific">hydrothermal vent metagenome</name>
    <dbReference type="NCBI Taxonomy" id="652676"/>
    <lineage>
        <taxon>unclassified sequences</taxon>
        <taxon>metagenomes</taxon>
        <taxon>ecological metagenomes</taxon>
    </lineage>
</organism>
<dbReference type="PRINTS" id="PR00344">
    <property type="entry name" value="BCTRLSENSOR"/>
</dbReference>